<feature type="domain" description="STAS" evidence="1">
    <location>
        <begin position="179"/>
        <end position="271"/>
    </location>
</feature>
<dbReference type="InterPro" id="IPR002645">
    <property type="entry name" value="STAS_dom"/>
</dbReference>
<proteinExistence type="predicted"/>
<dbReference type="Pfam" id="PF13466">
    <property type="entry name" value="STAS_2"/>
    <property type="match status" value="1"/>
</dbReference>
<dbReference type="EMBL" id="BAAAQR010000001">
    <property type="protein sequence ID" value="GAA2137304.1"/>
    <property type="molecule type" value="Genomic_DNA"/>
</dbReference>
<keyword evidence="3" id="KW-1185">Reference proteome</keyword>
<dbReference type="InterPro" id="IPR036513">
    <property type="entry name" value="STAS_dom_sf"/>
</dbReference>
<dbReference type="Pfam" id="PF14417">
    <property type="entry name" value="MEDS"/>
    <property type="match status" value="1"/>
</dbReference>
<dbReference type="InterPro" id="IPR025847">
    <property type="entry name" value="MEDS_domain"/>
</dbReference>
<organism evidence="2 3">
    <name type="scientific">Nocardioides koreensis</name>
    <dbReference type="NCBI Taxonomy" id="433651"/>
    <lineage>
        <taxon>Bacteria</taxon>
        <taxon>Bacillati</taxon>
        <taxon>Actinomycetota</taxon>
        <taxon>Actinomycetes</taxon>
        <taxon>Propionibacteriales</taxon>
        <taxon>Nocardioidaceae</taxon>
        <taxon>Nocardioides</taxon>
    </lineage>
</organism>
<gene>
    <name evidence="2" type="ORF">GCM10009844_04240</name>
</gene>
<name>A0ABN2Z631_9ACTN</name>
<reference evidence="2 3" key="1">
    <citation type="journal article" date="2019" name="Int. J. Syst. Evol. Microbiol.">
        <title>The Global Catalogue of Microorganisms (GCM) 10K type strain sequencing project: providing services to taxonomists for standard genome sequencing and annotation.</title>
        <authorList>
            <consortium name="The Broad Institute Genomics Platform"/>
            <consortium name="The Broad Institute Genome Sequencing Center for Infectious Disease"/>
            <person name="Wu L."/>
            <person name="Ma J."/>
        </authorList>
    </citation>
    <scope>NUCLEOTIDE SEQUENCE [LARGE SCALE GENOMIC DNA]</scope>
    <source>
        <strain evidence="2 3">JCM 16022</strain>
    </source>
</reference>
<dbReference type="SUPFAM" id="SSF52091">
    <property type="entry name" value="SpoIIaa-like"/>
    <property type="match status" value="1"/>
</dbReference>
<protein>
    <recommendedName>
        <fullName evidence="1">STAS domain-containing protein</fullName>
    </recommendedName>
</protein>
<dbReference type="CDD" id="cd07043">
    <property type="entry name" value="STAS_anti-anti-sigma_factors"/>
    <property type="match status" value="1"/>
</dbReference>
<sequence length="271" mass="29325">MESLGWRPGWDGHLLLFYSEESQRHAGVAAWVRRGLELGSKILYTQPEGDPPDRSLPGLLQDEPDALEAMERGQIQVVPADPSTYDPVFIEAVVDGALSDGYPSVRWSGDASTAWGVIPRSRHELVEQATDELCTSRPLSVLCQYSALECSDAIGPLSQSHGGGLREQRFQAAPVEGGLAVAGELDATNQRTLSSLLTTATAAAERDPFVVDLSWVDFLDLPGARAVLLGTLDHRSSGGRVRLQAPQPHVAQLLRLLGIDRAEGIQWGETR</sequence>
<evidence type="ECO:0000313" key="3">
    <source>
        <dbReference type="Proteomes" id="UP001501771"/>
    </source>
</evidence>
<evidence type="ECO:0000259" key="1">
    <source>
        <dbReference type="PROSITE" id="PS50801"/>
    </source>
</evidence>
<evidence type="ECO:0000313" key="2">
    <source>
        <dbReference type="EMBL" id="GAA2137304.1"/>
    </source>
</evidence>
<dbReference type="Gene3D" id="3.30.750.24">
    <property type="entry name" value="STAS domain"/>
    <property type="match status" value="1"/>
</dbReference>
<accession>A0ABN2Z631</accession>
<dbReference type="InterPro" id="IPR058548">
    <property type="entry name" value="MlaB-like_STAS"/>
</dbReference>
<comment type="caution">
    <text evidence="2">The sequence shown here is derived from an EMBL/GenBank/DDBJ whole genome shotgun (WGS) entry which is preliminary data.</text>
</comment>
<dbReference type="Proteomes" id="UP001501771">
    <property type="component" value="Unassembled WGS sequence"/>
</dbReference>
<dbReference type="PROSITE" id="PS50801">
    <property type="entry name" value="STAS"/>
    <property type="match status" value="1"/>
</dbReference>